<dbReference type="EMBL" id="NTFS01000486">
    <property type="protein sequence ID" value="PAX51051.1"/>
    <property type="molecule type" value="Genomic_DNA"/>
</dbReference>
<dbReference type="AlphaFoldDB" id="A0A2A2TBH4"/>
<evidence type="ECO:0000313" key="1">
    <source>
        <dbReference type="EMBL" id="PAX51051.1"/>
    </source>
</evidence>
<proteinExistence type="predicted"/>
<organism evidence="1 2">
    <name type="scientific">Brunnivagina elsteri CCALA 953</name>
    <dbReference type="NCBI Taxonomy" id="987040"/>
    <lineage>
        <taxon>Bacteria</taxon>
        <taxon>Bacillati</taxon>
        <taxon>Cyanobacteriota</taxon>
        <taxon>Cyanophyceae</taxon>
        <taxon>Nostocales</taxon>
        <taxon>Calotrichaceae</taxon>
        <taxon>Brunnivagina</taxon>
    </lineage>
</organism>
<dbReference type="RefSeq" id="WP_095724585.1">
    <property type="nucleotide sequence ID" value="NZ_NTFS01000486.1"/>
</dbReference>
<gene>
    <name evidence="1" type="ORF">CK510_26925</name>
</gene>
<evidence type="ECO:0000313" key="2">
    <source>
        <dbReference type="Proteomes" id="UP000218238"/>
    </source>
</evidence>
<reference evidence="1 2" key="1">
    <citation type="submission" date="2017-08" db="EMBL/GenBank/DDBJ databases">
        <title>Draft genome sequence of filamentous cyanobacterium Calothrix elsteri CCALA 953.</title>
        <authorList>
            <person name="Gagunashvili A.N."/>
            <person name="Elster J."/>
            <person name="Andresson O.S."/>
        </authorList>
    </citation>
    <scope>NUCLEOTIDE SEQUENCE [LARGE SCALE GENOMIC DNA]</scope>
    <source>
        <strain evidence="1 2">CCALA 953</strain>
    </source>
</reference>
<protein>
    <submittedName>
        <fullName evidence="1">Uncharacterized protein</fullName>
    </submittedName>
</protein>
<accession>A0A2A2TBH4</accession>
<keyword evidence="2" id="KW-1185">Reference proteome</keyword>
<dbReference type="Proteomes" id="UP000218238">
    <property type="component" value="Unassembled WGS sequence"/>
</dbReference>
<comment type="caution">
    <text evidence="1">The sequence shown here is derived from an EMBL/GenBank/DDBJ whole genome shotgun (WGS) entry which is preliminary data.</text>
</comment>
<name>A0A2A2TBH4_9CYAN</name>
<sequence length="86" mass="9666">MKNLHLLRQTEKPAFSHHGKTLNTFVSLVIRITKILKKAGFSLMKNLQLLRKTENPLSPTTGKLQIPLFLELFAKGRNPVSIGDVS</sequence>